<dbReference type="Pfam" id="PF02563">
    <property type="entry name" value="Poly_export"/>
    <property type="match status" value="1"/>
</dbReference>
<keyword evidence="1" id="KW-0732">Signal</keyword>
<dbReference type="PANTHER" id="PTHR33619">
    <property type="entry name" value="POLYSACCHARIDE EXPORT PROTEIN GFCE-RELATED"/>
    <property type="match status" value="1"/>
</dbReference>
<dbReference type="Proteomes" id="UP000321085">
    <property type="component" value="Unassembled WGS sequence"/>
</dbReference>
<dbReference type="EMBL" id="BJYU01000171">
    <property type="protein sequence ID" value="GEO18255.1"/>
    <property type="molecule type" value="Genomic_DNA"/>
</dbReference>
<keyword evidence="2" id="KW-0175">Coiled coil</keyword>
<reference evidence="5 6" key="1">
    <citation type="submission" date="2019-07" db="EMBL/GenBank/DDBJ databases">
        <title>Whole genome shotgun sequence of Microvirga aerophila NBRC 106136.</title>
        <authorList>
            <person name="Hosoyama A."/>
            <person name="Uohara A."/>
            <person name="Ohji S."/>
            <person name="Ichikawa N."/>
        </authorList>
    </citation>
    <scope>NUCLEOTIDE SEQUENCE [LARGE SCALE GENOMIC DNA]</scope>
    <source>
        <strain evidence="5 6">NBRC 106136</strain>
    </source>
</reference>
<dbReference type="InterPro" id="IPR003715">
    <property type="entry name" value="Poly_export_N"/>
</dbReference>
<feature type="coiled-coil region" evidence="2">
    <location>
        <begin position="295"/>
        <end position="351"/>
    </location>
</feature>
<evidence type="ECO:0000256" key="1">
    <source>
        <dbReference type="ARBA" id="ARBA00022729"/>
    </source>
</evidence>
<dbReference type="AlphaFoldDB" id="A0A512C208"/>
<keyword evidence="6" id="KW-1185">Reference proteome</keyword>
<comment type="caution">
    <text evidence="5">The sequence shown here is derived from an EMBL/GenBank/DDBJ whole genome shotgun (WGS) entry which is preliminary data.</text>
</comment>
<evidence type="ECO:0000259" key="4">
    <source>
        <dbReference type="Pfam" id="PF25994"/>
    </source>
</evidence>
<evidence type="ECO:0000259" key="3">
    <source>
        <dbReference type="Pfam" id="PF02563"/>
    </source>
</evidence>
<accession>A0A512C208</accession>
<dbReference type="PANTHER" id="PTHR33619:SF3">
    <property type="entry name" value="POLYSACCHARIDE EXPORT PROTEIN GFCE-RELATED"/>
    <property type="match status" value="1"/>
</dbReference>
<name>A0A512C208_9HYPH</name>
<feature type="domain" description="AprE-like long alpha-helical hairpin" evidence="4">
    <location>
        <begin position="157"/>
        <end position="342"/>
    </location>
</feature>
<dbReference type="Gene3D" id="3.30.1950.10">
    <property type="entry name" value="wza like domain"/>
    <property type="match status" value="1"/>
</dbReference>
<proteinExistence type="predicted"/>
<dbReference type="RefSeq" id="WP_162815922.1">
    <property type="nucleotide sequence ID" value="NZ_BJYU01000171.1"/>
</dbReference>
<dbReference type="Pfam" id="PF25994">
    <property type="entry name" value="HH_AprE"/>
    <property type="match status" value="1"/>
</dbReference>
<evidence type="ECO:0000313" key="5">
    <source>
        <dbReference type="EMBL" id="GEO18255.1"/>
    </source>
</evidence>
<dbReference type="InterPro" id="IPR049712">
    <property type="entry name" value="Poly_export"/>
</dbReference>
<evidence type="ECO:0000313" key="6">
    <source>
        <dbReference type="Proteomes" id="UP000321085"/>
    </source>
</evidence>
<gene>
    <name evidence="5" type="primary">exoF2_2</name>
    <name evidence="5" type="ORF">MAE02_59510</name>
</gene>
<evidence type="ECO:0000256" key="2">
    <source>
        <dbReference type="SAM" id="Coils"/>
    </source>
</evidence>
<sequence length="431" mass="47467">MTAKIIRGGLFALGIAAVSLCSIGSSFATDYKLGPRDKIRIKVYEWPALSDETTVSDEGLVSLPLIGRLNAAGISATDLARKIAEELQVREKLSATPYASVEVLQYRPFYILGDVQRPSDYQYRPGMTVMMALSIAGGMYRATDNLSFIRDALLSRGSLSTLGVKKRELAVRLARLKGELSGKSTIELDPEVLRGGKQPPGSSLQQESAIMEAGKKALANQIARLRLQISLYREEISLLTARMESSKKQQKSVEKEMQVFKTLGDKGLAILPREAAIERLGAQIEGDQREIDTLIVRSKQNIEQSEAAILKLIDERERELTVQIRQTSAQLEEVEQQLLAQQNLLYQAEALGGAAIREGQGEVSLRFSIVRRDPKGITREFPVQKDDLVEPGDVITAMKTFATRELSVGSDIKVPPADTAARAEIELRSVR</sequence>
<dbReference type="GO" id="GO:0015159">
    <property type="term" value="F:polysaccharide transmembrane transporter activity"/>
    <property type="evidence" value="ECO:0007669"/>
    <property type="project" value="InterPro"/>
</dbReference>
<protein>
    <submittedName>
        <fullName evidence="5">Sugar ABC transporter substrate-binding protein</fullName>
    </submittedName>
</protein>
<feature type="coiled-coil region" evidence="2">
    <location>
        <begin position="215"/>
        <end position="242"/>
    </location>
</feature>
<organism evidence="5 6">
    <name type="scientific">Microvirga aerophila</name>
    <dbReference type="NCBI Taxonomy" id="670291"/>
    <lineage>
        <taxon>Bacteria</taxon>
        <taxon>Pseudomonadati</taxon>
        <taxon>Pseudomonadota</taxon>
        <taxon>Alphaproteobacteria</taxon>
        <taxon>Hyphomicrobiales</taxon>
        <taxon>Methylobacteriaceae</taxon>
        <taxon>Microvirga</taxon>
    </lineage>
</organism>
<dbReference type="InterPro" id="IPR058781">
    <property type="entry name" value="HH_AprE-like"/>
</dbReference>
<feature type="domain" description="Polysaccharide export protein N-terminal" evidence="3">
    <location>
        <begin position="28"/>
        <end position="103"/>
    </location>
</feature>